<evidence type="ECO:0000256" key="2">
    <source>
        <dbReference type="ARBA" id="ARBA00022630"/>
    </source>
</evidence>
<dbReference type="InterPro" id="IPR006076">
    <property type="entry name" value="FAD-dep_OxRdtase"/>
</dbReference>
<dbReference type="SUPFAM" id="SSF51905">
    <property type="entry name" value="FAD/NAD(P)-binding domain"/>
    <property type="match status" value="1"/>
</dbReference>
<dbReference type="InterPro" id="IPR045170">
    <property type="entry name" value="MTOX"/>
</dbReference>
<keyword evidence="2" id="KW-0285">Flavoprotein</keyword>
<proteinExistence type="predicted"/>
<feature type="domain" description="FAD dependent oxidoreductase" evidence="5">
    <location>
        <begin position="6"/>
        <end position="363"/>
    </location>
</feature>
<evidence type="ECO:0000313" key="6">
    <source>
        <dbReference type="EMBL" id="GIQ63962.1"/>
    </source>
</evidence>
<dbReference type="PANTHER" id="PTHR10961">
    <property type="entry name" value="PEROXISOMAL SARCOSINE OXIDASE"/>
    <property type="match status" value="1"/>
</dbReference>
<dbReference type="EMBL" id="BOVJ01000075">
    <property type="protein sequence ID" value="GIQ63962.1"/>
    <property type="molecule type" value="Genomic_DNA"/>
</dbReference>
<dbReference type="Proteomes" id="UP000680304">
    <property type="component" value="Unassembled WGS sequence"/>
</dbReference>
<dbReference type="RefSeq" id="WP_280515307.1">
    <property type="nucleotide sequence ID" value="NZ_BOVJ01000075.1"/>
</dbReference>
<dbReference type="PANTHER" id="PTHR10961:SF7">
    <property type="entry name" value="FAD DEPENDENT OXIDOREDUCTASE DOMAIN-CONTAINING PROTEIN"/>
    <property type="match status" value="1"/>
</dbReference>
<evidence type="ECO:0000313" key="7">
    <source>
        <dbReference type="Proteomes" id="UP000680304"/>
    </source>
</evidence>
<organism evidence="6 7">
    <name type="scientific">Paenibacillus cisolokensis</name>
    <dbReference type="NCBI Taxonomy" id="1658519"/>
    <lineage>
        <taxon>Bacteria</taxon>
        <taxon>Bacillati</taxon>
        <taxon>Bacillota</taxon>
        <taxon>Bacilli</taxon>
        <taxon>Bacillales</taxon>
        <taxon>Paenibacillaceae</taxon>
        <taxon>Paenibacillus</taxon>
    </lineage>
</organism>
<reference evidence="6 7" key="1">
    <citation type="submission" date="2021-04" db="EMBL/GenBank/DDBJ databases">
        <title>Draft genome sequence of Paenibacillus cisolokensis, LC2-13A.</title>
        <authorList>
            <person name="Uke A."/>
            <person name="Chhe C."/>
            <person name="Baramee S."/>
            <person name="Kosugi A."/>
        </authorList>
    </citation>
    <scope>NUCLEOTIDE SEQUENCE [LARGE SCALE GENOMIC DNA]</scope>
    <source>
        <strain evidence="6 7">LC2-13A</strain>
    </source>
</reference>
<evidence type="ECO:0000256" key="3">
    <source>
        <dbReference type="ARBA" id="ARBA00022827"/>
    </source>
</evidence>
<protein>
    <submittedName>
        <fullName evidence="6">N-methyl-L-tryptophan oxidase</fullName>
    </submittedName>
</protein>
<evidence type="ECO:0000259" key="5">
    <source>
        <dbReference type="Pfam" id="PF01266"/>
    </source>
</evidence>
<comment type="caution">
    <text evidence="6">The sequence shown here is derived from an EMBL/GenBank/DDBJ whole genome shotgun (WGS) entry which is preliminary data.</text>
</comment>
<dbReference type="InterPro" id="IPR036188">
    <property type="entry name" value="FAD/NAD-bd_sf"/>
</dbReference>
<dbReference type="Gene3D" id="3.50.50.60">
    <property type="entry name" value="FAD/NAD(P)-binding domain"/>
    <property type="match status" value="1"/>
</dbReference>
<gene>
    <name evidence="6" type="primary">solA</name>
    <name evidence="6" type="ORF">PACILC2_25300</name>
</gene>
<sequence>MHSDYDVIVVGAGSFGMSAGYYAAREGARVLLIDAGDPPHTLGSHHGTTRIFRSAYTMGAAYVRLALQAKRLWIELERESASLREEHAALKGPLFERTGVVSIGPIGSRFIRTKLESCVSFGIGHRRLSAAEAREQWPGLFTPDSMEALYEPDAGILYSERILGTYRELALRHGARLLINTEVLSIDDGMDGYIVRTRSGDYAAKRVLASTGAWIGRLLTELRSVSPVRKAVGWFEAPRSLYGVGQLPAFIINNGGDEEYFGFPDLDGEGLKIGRHDGGRAAVYGEPLPAFGTYAEDESELRYALDRFLPGAGALRSGQVCLYEQSPGERFRIGEAAGRPGLWYAGGGSGHGFKFASAIGQALGTALAFGETSPELDWQVFAESG</sequence>
<evidence type="ECO:0000256" key="1">
    <source>
        <dbReference type="ARBA" id="ARBA00001974"/>
    </source>
</evidence>
<dbReference type="NCBIfam" id="NF008425">
    <property type="entry name" value="PRK11259.1"/>
    <property type="match status" value="1"/>
</dbReference>
<keyword evidence="7" id="KW-1185">Reference proteome</keyword>
<dbReference type="Gene3D" id="3.30.9.10">
    <property type="entry name" value="D-Amino Acid Oxidase, subunit A, domain 2"/>
    <property type="match status" value="1"/>
</dbReference>
<comment type="cofactor">
    <cofactor evidence="1">
        <name>FAD</name>
        <dbReference type="ChEBI" id="CHEBI:57692"/>
    </cofactor>
</comment>
<keyword evidence="3" id="KW-0274">FAD</keyword>
<accession>A0ABQ4N6X5</accession>
<evidence type="ECO:0000256" key="4">
    <source>
        <dbReference type="ARBA" id="ARBA00023002"/>
    </source>
</evidence>
<name>A0ABQ4N6X5_9BACL</name>
<dbReference type="SUPFAM" id="SSF54373">
    <property type="entry name" value="FAD-linked reductases, C-terminal domain"/>
    <property type="match status" value="1"/>
</dbReference>
<keyword evidence="4" id="KW-0560">Oxidoreductase</keyword>
<dbReference type="Pfam" id="PF01266">
    <property type="entry name" value="DAO"/>
    <property type="match status" value="1"/>
</dbReference>